<comment type="catalytic activity">
    <reaction evidence="1">
        <text>(2R)-2-phosphoglycerate = (2R)-3-phosphoglycerate</text>
        <dbReference type="Rhea" id="RHEA:15901"/>
        <dbReference type="ChEBI" id="CHEBI:58272"/>
        <dbReference type="ChEBI" id="CHEBI:58289"/>
        <dbReference type="EC" id="5.4.2.12"/>
    </reaction>
</comment>
<dbReference type="PIRSF" id="PIRSF006392">
    <property type="entry name" value="IPGAM_arch"/>
    <property type="match status" value="1"/>
</dbReference>
<evidence type="ECO:0000256" key="5">
    <source>
        <dbReference type="ARBA" id="ARBA00023152"/>
    </source>
</evidence>
<dbReference type="PANTHER" id="PTHR31209">
    <property type="entry name" value="COFACTOR-INDEPENDENT PHOSPHOGLYCERATE MUTASE"/>
    <property type="match status" value="1"/>
</dbReference>
<evidence type="ECO:0000256" key="3">
    <source>
        <dbReference type="ARBA" id="ARBA00004921"/>
    </source>
</evidence>
<dbReference type="GO" id="GO:0004619">
    <property type="term" value="F:phosphoglycerate mutase activity"/>
    <property type="evidence" value="ECO:0007669"/>
    <property type="project" value="UniProtKB-EC"/>
</dbReference>
<dbReference type="AlphaFoldDB" id="A0A0M0BTE0"/>
<comment type="similarity">
    <text evidence="4">Belongs to the BPG-independent phosphoglycerate mutase family. A-PGAM subfamily.</text>
</comment>
<comment type="caution">
    <text evidence="7">The sequence shown here is derived from an EMBL/GenBank/DDBJ whole genome shotgun (WGS) entry which is preliminary data.</text>
</comment>
<accession>A0A0M0BTE0</accession>
<sequence>MKLIYVIIDGMGDRPIEELGGKTPLEVAETPYMDSLANAGKTGLMYTVGKGMAPESDVAVVSILGYDPFKYHVSRGALESVGAGLEMKSGDLALRCNFGTLGDDYKSILDRRAGRNLSQKEADELANAINEEIKLETHSVELKIKSTYTYRAALVIRSKEGKLSGNISNTDPAYKRINSVGVADLEAEMVMKTCYALDKTEEAKKSANLVNEFTLKATSVLDKHEVNKKRIKAGKLKANVILSRDAGSSVPKFPSLKELYGLYFVCLADMNVERGISKLAGMSLVDLPPPSKDLENDCKLRVKRLLEALPHYDCFYVHIKGPDEPGHDGDFNLKTELTAIVDKHFVGNMLQQINLEDHIICITADHSTPCDLKAHSDDPVPVLIAGNKLKGDKVKKFSEKDC</sequence>
<dbReference type="GO" id="GO:0046872">
    <property type="term" value="F:metal ion binding"/>
    <property type="evidence" value="ECO:0007669"/>
    <property type="project" value="InterPro"/>
</dbReference>
<dbReference type="InterPro" id="IPR017850">
    <property type="entry name" value="Alkaline_phosphatase_core_sf"/>
</dbReference>
<protein>
    <recommendedName>
        <fullName evidence="6">Metalloenzyme domain-containing protein</fullName>
    </recommendedName>
</protein>
<dbReference type="Gene3D" id="3.40.720.10">
    <property type="entry name" value="Alkaline Phosphatase, subunit A"/>
    <property type="match status" value="1"/>
</dbReference>
<reference evidence="7 8" key="1">
    <citation type="submission" date="2015-06" db="EMBL/GenBank/DDBJ databases">
        <title>New insights into the roles of widespread benthic archaea in carbon and nitrogen cycling.</title>
        <authorList>
            <person name="Lazar C.S."/>
            <person name="Baker B.J."/>
            <person name="Seitz K.W."/>
            <person name="Hyde A.S."/>
            <person name="Dick G.J."/>
            <person name="Hinrichs K.-U."/>
            <person name="Teske A.P."/>
        </authorList>
    </citation>
    <scope>NUCLEOTIDE SEQUENCE [LARGE SCALE GENOMIC DNA]</scope>
    <source>
        <strain evidence="7">SG8-32-1</strain>
    </source>
</reference>
<evidence type="ECO:0000256" key="4">
    <source>
        <dbReference type="ARBA" id="ARBA00005524"/>
    </source>
</evidence>
<dbReference type="Pfam" id="PF01676">
    <property type="entry name" value="Metalloenzyme"/>
    <property type="match status" value="1"/>
</dbReference>
<gene>
    <name evidence="7" type="ORF">AC477_03680</name>
</gene>
<dbReference type="NCBIfam" id="TIGR00306">
    <property type="entry name" value="apgM"/>
    <property type="match status" value="1"/>
</dbReference>
<keyword evidence="5" id="KW-0324">Glycolysis</keyword>
<comment type="pathway">
    <text evidence="3">Carbohydrate degradation.</text>
</comment>
<dbReference type="CDD" id="cd16011">
    <property type="entry name" value="iPGM_like"/>
    <property type="match status" value="1"/>
</dbReference>
<dbReference type="InterPro" id="IPR006124">
    <property type="entry name" value="Metalloenzyme"/>
</dbReference>
<organism evidence="7 8">
    <name type="scientific">miscellaneous Crenarchaeota group-1 archaeon SG8-32-1</name>
    <dbReference type="NCBI Taxonomy" id="1685124"/>
    <lineage>
        <taxon>Archaea</taxon>
        <taxon>Candidatus Bathyarchaeota</taxon>
        <taxon>MCG-1</taxon>
    </lineage>
</organism>
<dbReference type="PATRIC" id="fig|1685124.3.peg.713"/>
<dbReference type="SUPFAM" id="SSF53649">
    <property type="entry name" value="Alkaline phosphatase-like"/>
    <property type="match status" value="1"/>
</dbReference>
<dbReference type="EMBL" id="LFWU01000086">
    <property type="protein sequence ID" value="KON31882.1"/>
    <property type="molecule type" value="Genomic_DNA"/>
</dbReference>
<dbReference type="GO" id="GO:0006096">
    <property type="term" value="P:glycolytic process"/>
    <property type="evidence" value="ECO:0007669"/>
    <property type="project" value="UniProtKB-KW"/>
</dbReference>
<evidence type="ECO:0000259" key="6">
    <source>
        <dbReference type="Pfam" id="PF01676"/>
    </source>
</evidence>
<dbReference type="PANTHER" id="PTHR31209:SF0">
    <property type="entry name" value="METALLOENZYME DOMAIN-CONTAINING PROTEIN"/>
    <property type="match status" value="1"/>
</dbReference>
<name>A0A0M0BTE0_9ARCH</name>
<evidence type="ECO:0000313" key="7">
    <source>
        <dbReference type="EMBL" id="KON31882.1"/>
    </source>
</evidence>
<dbReference type="Gene3D" id="3.30.70.2130">
    <property type="entry name" value="Metalloenzyme domain"/>
    <property type="match status" value="1"/>
</dbReference>
<evidence type="ECO:0000256" key="1">
    <source>
        <dbReference type="ARBA" id="ARBA00000370"/>
    </source>
</evidence>
<dbReference type="InterPro" id="IPR004456">
    <property type="entry name" value="Pglycerate_mutase_ApgM"/>
</dbReference>
<dbReference type="Pfam" id="PF10143">
    <property type="entry name" value="PhosphMutase"/>
    <property type="match status" value="1"/>
</dbReference>
<feature type="domain" description="Metalloenzyme" evidence="6">
    <location>
        <begin position="1"/>
        <end position="391"/>
    </location>
</feature>
<dbReference type="Proteomes" id="UP000037237">
    <property type="component" value="Unassembled WGS sequence"/>
</dbReference>
<feature type="non-terminal residue" evidence="7">
    <location>
        <position position="402"/>
    </location>
</feature>
<evidence type="ECO:0000313" key="8">
    <source>
        <dbReference type="Proteomes" id="UP000037237"/>
    </source>
</evidence>
<proteinExistence type="inferred from homology"/>
<comment type="function">
    <text evidence="2">Catalyzes the interconversion of 2-phosphoglycerate and 3-phosphoglycerate.</text>
</comment>
<dbReference type="InterPro" id="IPR042253">
    <property type="entry name" value="Pglycerate_mutase_ApgM_sf"/>
</dbReference>
<evidence type="ECO:0000256" key="2">
    <source>
        <dbReference type="ARBA" id="ARBA00002315"/>
    </source>
</evidence>